<evidence type="ECO:0000313" key="2">
    <source>
        <dbReference type="EMBL" id="SVB20576.1"/>
    </source>
</evidence>
<evidence type="ECO:0000259" key="1">
    <source>
        <dbReference type="PROSITE" id="PS50104"/>
    </source>
</evidence>
<dbReference type="GO" id="GO:0007165">
    <property type="term" value="P:signal transduction"/>
    <property type="evidence" value="ECO:0007669"/>
    <property type="project" value="InterPro"/>
</dbReference>
<dbReference type="PROSITE" id="PS50104">
    <property type="entry name" value="TIR"/>
    <property type="match status" value="1"/>
</dbReference>
<dbReference type="Pfam" id="PF13676">
    <property type="entry name" value="TIR_2"/>
    <property type="match status" value="1"/>
</dbReference>
<feature type="non-terminal residue" evidence="2">
    <location>
        <position position="457"/>
    </location>
</feature>
<dbReference type="Gene3D" id="3.40.50.10140">
    <property type="entry name" value="Toll/interleukin-1 receptor homology (TIR) domain"/>
    <property type="match status" value="1"/>
</dbReference>
<accession>A0A382C3C0</accession>
<proteinExistence type="predicted"/>
<dbReference type="AlphaFoldDB" id="A0A382C3C0"/>
<dbReference type="InterPro" id="IPR000157">
    <property type="entry name" value="TIR_dom"/>
</dbReference>
<gene>
    <name evidence="2" type="ORF">METZ01_LOCUS173430</name>
</gene>
<name>A0A382C3C0_9ZZZZ</name>
<organism evidence="2">
    <name type="scientific">marine metagenome</name>
    <dbReference type="NCBI Taxonomy" id="408172"/>
    <lineage>
        <taxon>unclassified sequences</taxon>
        <taxon>metagenomes</taxon>
        <taxon>ecological metagenomes</taxon>
    </lineage>
</organism>
<dbReference type="SUPFAM" id="SSF52200">
    <property type="entry name" value="Toll/Interleukin receptor TIR domain"/>
    <property type="match status" value="1"/>
</dbReference>
<feature type="domain" description="TIR" evidence="1">
    <location>
        <begin position="1"/>
        <end position="139"/>
    </location>
</feature>
<sequence>MNDIFISYAHIDNEALTEEDKGWISHFHKVLDTRVAQLTGEKPRIWRDLKLGGNDVFDQAIINQFCNARIMISIMSPRYLKSEWCMKELKQFYDNASSTGGVSFENKSRILKVVKTPFETNDVPNEIQGVFSRILGFEFFEVDTDTGKFMEYNASFGADSKHNYFSKIFDLAHEVSQLLKSMHDQESGNGATGSAAVDSKKIFLATTTKDLQSERDRIYRNLIERGYQVFPDQPMPLVGAEFKQAVREHLEKCDASIHLIGSSYGMVPEGEGHSVIDIQNSLAAETASTQDLHRFIWMPRNQMVTEPRQASFIDDIRNNPQTYESSDFLEDSFENLKSLVLDHLKTEPKPAPPPEASAASSAGVKTKSVYLIYPPNDEESAAPIEDYLFDKGLEVIAPEVEGTESQIAEAHRQNLNYCDAVIIYFGSANRSWVNMKLLNVLQSPGHGRKTPAEHKLV</sequence>
<dbReference type="Pfam" id="PF13271">
    <property type="entry name" value="DUF4062"/>
    <property type="match status" value="1"/>
</dbReference>
<dbReference type="SMART" id="SM00255">
    <property type="entry name" value="TIR"/>
    <property type="match status" value="1"/>
</dbReference>
<protein>
    <recommendedName>
        <fullName evidence="1">TIR domain-containing protein</fullName>
    </recommendedName>
</protein>
<dbReference type="InterPro" id="IPR035897">
    <property type="entry name" value="Toll_tir_struct_dom_sf"/>
</dbReference>
<dbReference type="EMBL" id="UINC01032619">
    <property type="protein sequence ID" value="SVB20576.1"/>
    <property type="molecule type" value="Genomic_DNA"/>
</dbReference>
<dbReference type="InterPro" id="IPR025139">
    <property type="entry name" value="DUF4062"/>
</dbReference>
<reference evidence="2" key="1">
    <citation type="submission" date="2018-05" db="EMBL/GenBank/DDBJ databases">
        <authorList>
            <person name="Lanie J.A."/>
            <person name="Ng W.-L."/>
            <person name="Kazmierczak K.M."/>
            <person name="Andrzejewski T.M."/>
            <person name="Davidsen T.M."/>
            <person name="Wayne K.J."/>
            <person name="Tettelin H."/>
            <person name="Glass J.I."/>
            <person name="Rusch D."/>
            <person name="Podicherti R."/>
            <person name="Tsui H.-C.T."/>
            <person name="Winkler M.E."/>
        </authorList>
    </citation>
    <scope>NUCLEOTIDE SEQUENCE</scope>
</reference>